<dbReference type="Proteomes" id="UP000299102">
    <property type="component" value="Unassembled WGS sequence"/>
</dbReference>
<organism evidence="1 2">
    <name type="scientific">Eumeta variegata</name>
    <name type="common">Bagworm moth</name>
    <name type="synonym">Eumeta japonica</name>
    <dbReference type="NCBI Taxonomy" id="151549"/>
    <lineage>
        <taxon>Eukaryota</taxon>
        <taxon>Metazoa</taxon>
        <taxon>Ecdysozoa</taxon>
        <taxon>Arthropoda</taxon>
        <taxon>Hexapoda</taxon>
        <taxon>Insecta</taxon>
        <taxon>Pterygota</taxon>
        <taxon>Neoptera</taxon>
        <taxon>Endopterygota</taxon>
        <taxon>Lepidoptera</taxon>
        <taxon>Glossata</taxon>
        <taxon>Ditrysia</taxon>
        <taxon>Tineoidea</taxon>
        <taxon>Psychidae</taxon>
        <taxon>Oiketicinae</taxon>
        <taxon>Eumeta</taxon>
    </lineage>
</organism>
<reference evidence="1 2" key="1">
    <citation type="journal article" date="2019" name="Commun. Biol.">
        <title>The bagworm genome reveals a unique fibroin gene that provides high tensile strength.</title>
        <authorList>
            <person name="Kono N."/>
            <person name="Nakamura H."/>
            <person name="Ohtoshi R."/>
            <person name="Tomita M."/>
            <person name="Numata K."/>
            <person name="Arakawa K."/>
        </authorList>
    </citation>
    <scope>NUCLEOTIDE SEQUENCE [LARGE SCALE GENOMIC DNA]</scope>
</reference>
<evidence type="ECO:0000313" key="1">
    <source>
        <dbReference type="EMBL" id="GBP58316.1"/>
    </source>
</evidence>
<accession>A0A4C1X3K1</accession>
<proteinExistence type="predicted"/>
<comment type="caution">
    <text evidence="1">The sequence shown here is derived from an EMBL/GenBank/DDBJ whole genome shotgun (WGS) entry which is preliminary data.</text>
</comment>
<gene>
    <name evidence="1" type="ORF">EVAR_11596_1</name>
</gene>
<keyword evidence="2" id="KW-1185">Reference proteome</keyword>
<dbReference type="AlphaFoldDB" id="A0A4C1X3K1"/>
<sequence length="93" mass="10486">MVTAVHGHSLVQRVNSALLAFRGRPEDEASARKRAGRREHPPLLFRVSPRALCIARSWMLTKLWPLYGSITPLVKRTARVYGPRARFHVASVS</sequence>
<dbReference type="EMBL" id="BGZK01000732">
    <property type="protein sequence ID" value="GBP58316.1"/>
    <property type="molecule type" value="Genomic_DNA"/>
</dbReference>
<evidence type="ECO:0000313" key="2">
    <source>
        <dbReference type="Proteomes" id="UP000299102"/>
    </source>
</evidence>
<name>A0A4C1X3K1_EUMVA</name>
<protein>
    <submittedName>
        <fullName evidence="1">Uncharacterized protein</fullName>
    </submittedName>
</protein>